<keyword evidence="1" id="KW-0444">Lipid biosynthesis</keyword>
<dbReference type="GO" id="GO:0080019">
    <property type="term" value="F:alcohol-forming very long-chain fatty acyl-CoA reductase activity"/>
    <property type="evidence" value="ECO:0007669"/>
    <property type="project" value="InterPro"/>
</dbReference>
<dbReference type="GO" id="GO:0102965">
    <property type="term" value="F:alcohol-forming long-chain fatty acyl-CoA reductase activity"/>
    <property type="evidence" value="ECO:0007669"/>
    <property type="project" value="UniProtKB-EC"/>
</dbReference>
<comment type="function">
    <text evidence="1">Catalyzes the reduction of fatty acyl-CoA to fatty alcohols.</text>
</comment>
<organism evidence="3 4">
    <name type="scientific">Aromia moschata</name>
    <dbReference type="NCBI Taxonomy" id="1265417"/>
    <lineage>
        <taxon>Eukaryota</taxon>
        <taxon>Metazoa</taxon>
        <taxon>Ecdysozoa</taxon>
        <taxon>Arthropoda</taxon>
        <taxon>Hexapoda</taxon>
        <taxon>Insecta</taxon>
        <taxon>Pterygota</taxon>
        <taxon>Neoptera</taxon>
        <taxon>Endopterygota</taxon>
        <taxon>Coleoptera</taxon>
        <taxon>Polyphaga</taxon>
        <taxon>Cucujiformia</taxon>
        <taxon>Chrysomeloidea</taxon>
        <taxon>Cerambycidae</taxon>
        <taxon>Cerambycinae</taxon>
        <taxon>Callichromatini</taxon>
        <taxon>Aromia</taxon>
    </lineage>
</organism>
<dbReference type="InterPro" id="IPR026055">
    <property type="entry name" value="FAR"/>
</dbReference>
<dbReference type="Pfam" id="PF07993">
    <property type="entry name" value="NAD_binding_4"/>
    <property type="match status" value="1"/>
</dbReference>
<accession>A0AAV8XI63</accession>
<keyword evidence="1" id="KW-0560">Oxidoreductase</keyword>
<comment type="caution">
    <text evidence="3">The sequence shown here is derived from an EMBL/GenBank/DDBJ whole genome shotgun (WGS) entry which is preliminary data.</text>
</comment>
<reference evidence="3" key="1">
    <citation type="journal article" date="2023" name="Insect Mol. Biol.">
        <title>Genome sequencing provides insights into the evolution of gene families encoding plant cell wall-degrading enzymes in longhorned beetles.</title>
        <authorList>
            <person name="Shin N.R."/>
            <person name="Okamura Y."/>
            <person name="Kirsch R."/>
            <person name="Pauchet Y."/>
        </authorList>
    </citation>
    <scope>NUCLEOTIDE SEQUENCE</scope>
    <source>
        <strain evidence="3">AMC_N1</strain>
    </source>
</reference>
<proteinExistence type="inferred from homology"/>
<gene>
    <name evidence="3" type="ORF">NQ318_007009</name>
</gene>
<dbReference type="PANTHER" id="PTHR11011:SF12">
    <property type="entry name" value="FATTY ACYL-COA REDUCTASE"/>
    <property type="match status" value="1"/>
</dbReference>
<keyword evidence="1" id="KW-0521">NADP</keyword>
<dbReference type="GO" id="GO:0035336">
    <property type="term" value="P:long-chain fatty-acyl-CoA metabolic process"/>
    <property type="evidence" value="ECO:0007669"/>
    <property type="project" value="TreeGrafter"/>
</dbReference>
<dbReference type="AlphaFoldDB" id="A0AAV8XI63"/>
<dbReference type="EMBL" id="JAPWTK010000581">
    <property type="protein sequence ID" value="KAJ8938149.1"/>
    <property type="molecule type" value="Genomic_DNA"/>
</dbReference>
<comment type="catalytic activity">
    <reaction evidence="1">
        <text>a long-chain fatty acyl-CoA + 2 NADPH + 2 H(+) = a long-chain primary fatty alcohol + 2 NADP(+) + CoA</text>
        <dbReference type="Rhea" id="RHEA:52716"/>
        <dbReference type="ChEBI" id="CHEBI:15378"/>
        <dbReference type="ChEBI" id="CHEBI:57287"/>
        <dbReference type="ChEBI" id="CHEBI:57783"/>
        <dbReference type="ChEBI" id="CHEBI:58349"/>
        <dbReference type="ChEBI" id="CHEBI:77396"/>
        <dbReference type="ChEBI" id="CHEBI:83139"/>
        <dbReference type="EC" id="1.2.1.84"/>
    </reaction>
</comment>
<protein>
    <recommendedName>
        <fullName evidence="1">Fatty acyl-CoA reductase</fullName>
        <ecNumber evidence="1">1.2.1.84</ecNumber>
    </recommendedName>
</protein>
<evidence type="ECO:0000256" key="1">
    <source>
        <dbReference type="RuleBase" id="RU363097"/>
    </source>
</evidence>
<keyword evidence="1" id="KW-0443">Lipid metabolism</keyword>
<evidence type="ECO:0000259" key="2">
    <source>
        <dbReference type="Pfam" id="PF07993"/>
    </source>
</evidence>
<keyword evidence="4" id="KW-1185">Reference proteome</keyword>
<dbReference type="Proteomes" id="UP001162162">
    <property type="component" value="Unassembled WGS sequence"/>
</dbReference>
<dbReference type="Gene3D" id="3.40.50.720">
    <property type="entry name" value="NAD(P)-binding Rossmann-like Domain"/>
    <property type="match status" value="1"/>
</dbReference>
<evidence type="ECO:0000313" key="3">
    <source>
        <dbReference type="EMBL" id="KAJ8938149.1"/>
    </source>
</evidence>
<dbReference type="SUPFAM" id="SSF51735">
    <property type="entry name" value="NAD(P)-binding Rossmann-fold domains"/>
    <property type="match status" value="1"/>
</dbReference>
<dbReference type="InterPro" id="IPR013120">
    <property type="entry name" value="FAR_NAD-bd"/>
</dbReference>
<name>A0AAV8XI63_9CUCU</name>
<dbReference type="Gene3D" id="1.10.10.1450">
    <property type="match status" value="1"/>
</dbReference>
<dbReference type="GO" id="GO:0005777">
    <property type="term" value="C:peroxisome"/>
    <property type="evidence" value="ECO:0007669"/>
    <property type="project" value="TreeGrafter"/>
</dbReference>
<comment type="similarity">
    <text evidence="1">Belongs to the fatty acyl-CoA reductase family.</text>
</comment>
<dbReference type="InterPro" id="IPR036291">
    <property type="entry name" value="NAD(P)-bd_dom_sf"/>
</dbReference>
<dbReference type="PANTHER" id="PTHR11011">
    <property type="entry name" value="MALE STERILITY PROTEIN 2-RELATED"/>
    <property type="match status" value="1"/>
</dbReference>
<evidence type="ECO:0000313" key="4">
    <source>
        <dbReference type="Proteomes" id="UP001162162"/>
    </source>
</evidence>
<feature type="domain" description="Thioester reductase (TE)" evidence="2">
    <location>
        <begin position="18"/>
        <end position="64"/>
    </location>
</feature>
<dbReference type="EC" id="1.2.1.84" evidence="1"/>
<sequence length="128" mass="14882">MSSKSPIANWYNDKCVFITGGSGFMGKVLVEKLLYSCSGIKSIYILLRSKRGKSPETRVQEMWNLPRSHHSFFESRYSDTVQEKMQRSLEQRMTIKFCLKLEKSAAETNPMLKKAFGVDFLLDRQIFR</sequence>